<dbReference type="PANTHER" id="PTHR30349">
    <property type="entry name" value="PHAGE INTEGRASE-RELATED"/>
    <property type="match status" value="1"/>
</dbReference>
<evidence type="ECO:0000313" key="8">
    <source>
        <dbReference type="EMBL" id="UOE75826.1"/>
    </source>
</evidence>
<accession>A0AB38QXL3</accession>
<organism evidence="8 9">
    <name type="scientific">Parageobacillus thermoglucosidasius</name>
    <name type="common">Geobacillus thermoglucosidasius</name>
    <dbReference type="NCBI Taxonomy" id="1426"/>
    <lineage>
        <taxon>Bacteria</taxon>
        <taxon>Bacillati</taxon>
        <taxon>Bacillota</taxon>
        <taxon>Bacilli</taxon>
        <taxon>Bacillales</taxon>
        <taxon>Anoxybacillaceae</taxon>
        <taxon>Parageobacillus</taxon>
    </lineage>
</organism>
<dbReference type="InterPro" id="IPR013762">
    <property type="entry name" value="Integrase-like_cat_sf"/>
</dbReference>
<dbReference type="InterPro" id="IPR044068">
    <property type="entry name" value="CB"/>
</dbReference>
<dbReference type="InterPro" id="IPR011010">
    <property type="entry name" value="DNA_brk_join_enz"/>
</dbReference>
<dbReference type="PROSITE" id="PS51898">
    <property type="entry name" value="TYR_RECOMBINASE"/>
    <property type="match status" value="1"/>
</dbReference>
<evidence type="ECO:0000256" key="2">
    <source>
        <dbReference type="ARBA" id="ARBA00022908"/>
    </source>
</evidence>
<dbReference type="Gene3D" id="1.10.150.130">
    <property type="match status" value="1"/>
</dbReference>
<keyword evidence="3 5" id="KW-0238">DNA-binding</keyword>
<dbReference type="Pfam" id="PF13495">
    <property type="entry name" value="Phage_int_SAM_4"/>
    <property type="match status" value="1"/>
</dbReference>
<dbReference type="Proteomes" id="UP001058458">
    <property type="component" value="Chromosome"/>
</dbReference>
<sequence>MLGAFLEWLHNEGKDEKTIKAYRSTINQFLKWYEETEGHTDLSQVKPVAIKEYISYMRNTLNRKQATINKSIASLKTFFAYLVDNEIIKDNPMTRIKIQKVQATETIGEKDVSKWLTKEEQEKFISYVELEKNEFKRLRNLAIIDLMLYAGLRVAEVEALRIDDVKVNGNVTITIREGKKGKYATVTLIEKYSKNLKKWLKYRQSLEKDIYKESPYLFVSERSGKMGARAIQVMLNKYAKLANMKNITPHRFRHSFCKNLANAGVPIETISKLARHESIETTKIYIDNSHAEMLEALKKM</sequence>
<dbReference type="RefSeq" id="WP_256833243.1">
    <property type="nucleotide sequence ID" value="NZ_CP063414.1"/>
</dbReference>
<dbReference type="Gene3D" id="1.10.443.10">
    <property type="entry name" value="Intergrase catalytic core"/>
    <property type="match status" value="1"/>
</dbReference>
<dbReference type="GO" id="GO:0006310">
    <property type="term" value="P:DNA recombination"/>
    <property type="evidence" value="ECO:0007669"/>
    <property type="project" value="UniProtKB-KW"/>
</dbReference>
<proteinExistence type="inferred from homology"/>
<keyword evidence="4" id="KW-0233">DNA recombination</keyword>
<dbReference type="CDD" id="cd00397">
    <property type="entry name" value="DNA_BRE_C"/>
    <property type="match status" value="1"/>
</dbReference>
<dbReference type="InterPro" id="IPR004107">
    <property type="entry name" value="Integrase_SAM-like_N"/>
</dbReference>
<dbReference type="EMBL" id="CP063414">
    <property type="protein sequence ID" value="UOE75826.1"/>
    <property type="molecule type" value="Genomic_DNA"/>
</dbReference>
<reference evidence="8" key="1">
    <citation type="submission" date="2020-10" db="EMBL/GenBank/DDBJ databases">
        <authorList>
            <person name="Delgado J.A."/>
            <person name="Gonzalez J.M."/>
        </authorList>
    </citation>
    <scope>NUCLEOTIDE SEQUENCE</scope>
    <source>
        <strain evidence="8">23.6</strain>
    </source>
</reference>
<dbReference type="InterPro" id="IPR010998">
    <property type="entry name" value="Integrase_recombinase_N"/>
</dbReference>
<dbReference type="PANTHER" id="PTHR30349:SF41">
    <property type="entry name" value="INTEGRASE_RECOMBINASE PROTEIN MJ0367-RELATED"/>
    <property type="match status" value="1"/>
</dbReference>
<evidence type="ECO:0000259" key="6">
    <source>
        <dbReference type="PROSITE" id="PS51898"/>
    </source>
</evidence>
<evidence type="ECO:0000259" key="7">
    <source>
        <dbReference type="PROSITE" id="PS51900"/>
    </source>
</evidence>
<dbReference type="AlphaFoldDB" id="A0AB38QXL3"/>
<protein>
    <submittedName>
        <fullName evidence="8">Tyrosine-type recombinase/integrase</fullName>
    </submittedName>
</protein>
<dbReference type="InterPro" id="IPR050090">
    <property type="entry name" value="Tyrosine_recombinase_XerCD"/>
</dbReference>
<evidence type="ECO:0000256" key="3">
    <source>
        <dbReference type="ARBA" id="ARBA00023125"/>
    </source>
</evidence>
<evidence type="ECO:0000256" key="1">
    <source>
        <dbReference type="ARBA" id="ARBA00008857"/>
    </source>
</evidence>
<dbReference type="GO" id="GO:0015074">
    <property type="term" value="P:DNA integration"/>
    <property type="evidence" value="ECO:0007669"/>
    <property type="project" value="UniProtKB-KW"/>
</dbReference>
<keyword evidence="2" id="KW-0229">DNA integration</keyword>
<evidence type="ECO:0000313" key="9">
    <source>
        <dbReference type="Proteomes" id="UP001058458"/>
    </source>
</evidence>
<dbReference type="SUPFAM" id="SSF56349">
    <property type="entry name" value="DNA breaking-rejoining enzymes"/>
    <property type="match status" value="1"/>
</dbReference>
<gene>
    <name evidence="8" type="ORF">IMI45_16180</name>
</gene>
<evidence type="ECO:0000256" key="4">
    <source>
        <dbReference type="ARBA" id="ARBA00023172"/>
    </source>
</evidence>
<name>A0AB38QXL3_PARTM</name>
<dbReference type="PROSITE" id="PS51900">
    <property type="entry name" value="CB"/>
    <property type="match status" value="1"/>
</dbReference>
<dbReference type="GO" id="GO:0003677">
    <property type="term" value="F:DNA binding"/>
    <property type="evidence" value="ECO:0007669"/>
    <property type="project" value="UniProtKB-UniRule"/>
</dbReference>
<dbReference type="InterPro" id="IPR002104">
    <property type="entry name" value="Integrase_catalytic"/>
</dbReference>
<feature type="domain" description="Tyr recombinase" evidence="6">
    <location>
        <begin position="111"/>
        <end position="298"/>
    </location>
</feature>
<comment type="similarity">
    <text evidence="1">Belongs to the 'phage' integrase family.</text>
</comment>
<dbReference type="Pfam" id="PF00589">
    <property type="entry name" value="Phage_integrase"/>
    <property type="match status" value="1"/>
</dbReference>
<evidence type="ECO:0000256" key="5">
    <source>
        <dbReference type="PROSITE-ProRule" id="PRU01248"/>
    </source>
</evidence>
<feature type="domain" description="Core-binding (CB)" evidence="7">
    <location>
        <begin position="1"/>
        <end position="83"/>
    </location>
</feature>